<organism evidence="2 4">
    <name type="scientific">Didymodactylos carnosus</name>
    <dbReference type="NCBI Taxonomy" id="1234261"/>
    <lineage>
        <taxon>Eukaryota</taxon>
        <taxon>Metazoa</taxon>
        <taxon>Spiralia</taxon>
        <taxon>Gnathifera</taxon>
        <taxon>Rotifera</taxon>
        <taxon>Eurotatoria</taxon>
        <taxon>Bdelloidea</taxon>
        <taxon>Philodinida</taxon>
        <taxon>Philodinidae</taxon>
        <taxon>Didymodactylos</taxon>
    </lineage>
</organism>
<protein>
    <submittedName>
        <fullName evidence="2">Uncharacterized protein</fullName>
    </submittedName>
</protein>
<evidence type="ECO:0000313" key="2">
    <source>
        <dbReference type="EMBL" id="CAF1336805.1"/>
    </source>
</evidence>
<evidence type="ECO:0000256" key="1">
    <source>
        <dbReference type="SAM" id="MobiDB-lite"/>
    </source>
</evidence>
<feature type="region of interest" description="Disordered" evidence="1">
    <location>
        <begin position="150"/>
        <end position="169"/>
    </location>
</feature>
<evidence type="ECO:0000313" key="4">
    <source>
        <dbReference type="Proteomes" id="UP000677228"/>
    </source>
</evidence>
<feature type="compositionally biased region" description="Low complexity" evidence="1">
    <location>
        <begin position="57"/>
        <end position="68"/>
    </location>
</feature>
<dbReference type="EMBL" id="CAJOBA010043359">
    <property type="protein sequence ID" value="CAF4148093.1"/>
    <property type="molecule type" value="Genomic_DNA"/>
</dbReference>
<feature type="compositionally biased region" description="Low complexity" evidence="1">
    <location>
        <begin position="152"/>
        <end position="169"/>
    </location>
</feature>
<gene>
    <name evidence="2" type="ORF">OVA965_LOCUS30151</name>
    <name evidence="3" type="ORF">TMI583_LOCUS30947</name>
</gene>
<comment type="caution">
    <text evidence="2">The sequence shown here is derived from an EMBL/GenBank/DDBJ whole genome shotgun (WGS) entry which is preliminary data.</text>
</comment>
<dbReference type="EMBL" id="CAJNOK010021735">
    <property type="protein sequence ID" value="CAF1336805.1"/>
    <property type="molecule type" value="Genomic_DNA"/>
</dbReference>
<proteinExistence type="predicted"/>
<sequence>IFHHSSSNVENGHQRLLSGHYKVSEPPMLSSSHSSHHHHTNRTPTLEDLLSTYDNRSSTSESSSSAETPTIAHRPGSFRTTLSIREPDFNFNDNHHQQHQLPTSTILDTINEDTAWEQQNNQHHRSYRPLRPAEDSMDIISESHEVANTNNSLSTKTVSPSSSCSSPSSTKQLLLSTTTTNTKQILIFDNALFNNSEHLAATRC</sequence>
<name>A0A8S2EXN8_9BILA</name>
<reference evidence="2" key="1">
    <citation type="submission" date="2021-02" db="EMBL/GenBank/DDBJ databases">
        <authorList>
            <person name="Nowell W R."/>
        </authorList>
    </citation>
    <scope>NUCLEOTIDE SEQUENCE</scope>
</reference>
<evidence type="ECO:0000313" key="3">
    <source>
        <dbReference type="EMBL" id="CAF4148093.1"/>
    </source>
</evidence>
<feature type="region of interest" description="Disordered" evidence="1">
    <location>
        <begin position="23"/>
        <end position="78"/>
    </location>
</feature>
<dbReference type="Proteomes" id="UP000677228">
    <property type="component" value="Unassembled WGS sequence"/>
</dbReference>
<accession>A0A8S2EXN8</accession>
<dbReference type="AlphaFoldDB" id="A0A8S2EXN8"/>
<feature type="non-terminal residue" evidence="2">
    <location>
        <position position="1"/>
    </location>
</feature>
<dbReference type="Proteomes" id="UP000682733">
    <property type="component" value="Unassembled WGS sequence"/>
</dbReference>